<evidence type="ECO:0000256" key="1">
    <source>
        <dbReference type="ARBA" id="ARBA00022679"/>
    </source>
</evidence>
<name>A0A2X0WSB4_9GAMM</name>
<evidence type="ECO:0000259" key="4">
    <source>
        <dbReference type="PROSITE" id="PS51934"/>
    </source>
</evidence>
<protein>
    <submittedName>
        <fullName evidence="5">NC domain</fullName>
    </submittedName>
</protein>
<dbReference type="GO" id="GO:0004623">
    <property type="term" value="F:phospholipase A2 activity"/>
    <property type="evidence" value="ECO:0007669"/>
    <property type="project" value="TreeGrafter"/>
</dbReference>
<feature type="domain" description="LRAT" evidence="4">
    <location>
        <begin position="12"/>
        <end position="107"/>
    </location>
</feature>
<organism evidence="5 6">
    <name type="scientific">Anaerobiospirillum thomasii</name>
    <dbReference type="NCBI Taxonomy" id="179995"/>
    <lineage>
        <taxon>Bacteria</taxon>
        <taxon>Pseudomonadati</taxon>
        <taxon>Pseudomonadota</taxon>
        <taxon>Gammaproteobacteria</taxon>
        <taxon>Aeromonadales</taxon>
        <taxon>Succinivibrionaceae</taxon>
        <taxon>Anaerobiospirillum</taxon>
    </lineage>
</organism>
<dbReference type="PROSITE" id="PS51934">
    <property type="entry name" value="LRAT"/>
    <property type="match status" value="1"/>
</dbReference>
<dbReference type="GO" id="GO:0008970">
    <property type="term" value="F:phospholipase A1 activity"/>
    <property type="evidence" value="ECO:0007669"/>
    <property type="project" value="TreeGrafter"/>
</dbReference>
<dbReference type="Gene3D" id="3.90.1720.10">
    <property type="entry name" value="endopeptidase domain like (from Nostoc punctiforme)"/>
    <property type="match status" value="1"/>
</dbReference>
<keyword evidence="2" id="KW-0378">Hydrolase</keyword>
<dbReference type="Proteomes" id="UP000250086">
    <property type="component" value="Unassembled WGS sequence"/>
</dbReference>
<evidence type="ECO:0000313" key="6">
    <source>
        <dbReference type="Proteomes" id="UP000250086"/>
    </source>
</evidence>
<dbReference type="GO" id="GO:0005737">
    <property type="term" value="C:cytoplasm"/>
    <property type="evidence" value="ECO:0007669"/>
    <property type="project" value="TreeGrafter"/>
</dbReference>
<keyword evidence="1" id="KW-0808">Transferase</keyword>
<dbReference type="EMBL" id="UAPV01000001">
    <property type="protein sequence ID" value="SPT69452.1"/>
    <property type="molecule type" value="Genomic_DNA"/>
</dbReference>
<reference evidence="5 6" key="1">
    <citation type="submission" date="2018-06" db="EMBL/GenBank/DDBJ databases">
        <authorList>
            <consortium name="Pathogen Informatics"/>
            <person name="Doyle S."/>
        </authorList>
    </citation>
    <scope>NUCLEOTIDE SEQUENCE [LARGE SCALE GENOMIC DNA]</scope>
    <source>
        <strain evidence="5 6">NCTC13093</strain>
    </source>
</reference>
<dbReference type="AlphaFoldDB" id="A0A2X0WSB4"/>
<dbReference type="InterPro" id="IPR051496">
    <property type="entry name" value="H-rev107_PLA/AT"/>
</dbReference>
<keyword evidence="3" id="KW-0443">Lipid metabolism</keyword>
<keyword evidence="6" id="KW-1185">Reference proteome</keyword>
<dbReference type="Pfam" id="PF04970">
    <property type="entry name" value="LRAT"/>
    <property type="match status" value="1"/>
</dbReference>
<evidence type="ECO:0000313" key="5">
    <source>
        <dbReference type="EMBL" id="SPT69452.1"/>
    </source>
</evidence>
<accession>A0A2X0WSB4</accession>
<dbReference type="PANTHER" id="PTHR13943:SF77">
    <property type="entry name" value="LRAT DOMAIN-CONTAINING PROTEIN"/>
    <property type="match status" value="1"/>
</dbReference>
<dbReference type="RefSeq" id="WP_113743625.1">
    <property type="nucleotide sequence ID" value="NZ_UAPV01000001.1"/>
</dbReference>
<proteinExistence type="predicted"/>
<dbReference type="InterPro" id="IPR007053">
    <property type="entry name" value="LRAT_dom"/>
</dbReference>
<dbReference type="GO" id="GO:0070292">
    <property type="term" value="P:N-acylphosphatidylethanolamine metabolic process"/>
    <property type="evidence" value="ECO:0007669"/>
    <property type="project" value="TreeGrafter"/>
</dbReference>
<sequence>MLKHEQFNIGDHLCSRRLLYTHHGLYMGNGFVIEYDREHGVQIVTVADFTDNESGCELVEHDSRLYDRRQCVLRALSRLGEDRYNLVFNNCEHFVNWCIEGQAVSYQVQDMYAIVADAVLGYLGSKGKGHSLLKLVPVSDVLVKTLSSFIDSSLASNCANDAQVQSFESRIKALYVKEAQKSEKSPLIPQIKAVVKDSLSSSKEFVKSIDKKSVQKGAIKTYDMLKDGVYSGIFDNDVARTAKKQVGKITDNKAILNVSAGAATLVTLKAGAMAGGAVAATIGLPAATALGVCVAVAGATNVSSYAKSSVKKIIRKKIKSS</sequence>
<evidence type="ECO:0000256" key="2">
    <source>
        <dbReference type="ARBA" id="ARBA00022801"/>
    </source>
</evidence>
<dbReference type="PANTHER" id="PTHR13943">
    <property type="entry name" value="HRAS-LIKE SUPPRESSOR - RELATED"/>
    <property type="match status" value="1"/>
</dbReference>
<evidence type="ECO:0000256" key="3">
    <source>
        <dbReference type="ARBA" id="ARBA00023098"/>
    </source>
</evidence>
<gene>
    <name evidence="5" type="ORF">NCTC13093_00828</name>
</gene>
<dbReference type="GO" id="GO:0016410">
    <property type="term" value="F:N-acyltransferase activity"/>
    <property type="evidence" value="ECO:0007669"/>
    <property type="project" value="TreeGrafter"/>
</dbReference>